<dbReference type="AlphaFoldDB" id="A0A4Q5LCJ5"/>
<evidence type="ECO:0000313" key="3">
    <source>
        <dbReference type="Proteomes" id="UP000294155"/>
    </source>
</evidence>
<feature type="chain" id="PRO_5020913794" evidence="1">
    <location>
        <begin position="19"/>
        <end position="163"/>
    </location>
</feature>
<name>A0A4Q5LCJ5_9BACT</name>
<keyword evidence="3" id="KW-1185">Reference proteome</keyword>
<dbReference type="Proteomes" id="UP000294155">
    <property type="component" value="Unassembled WGS sequence"/>
</dbReference>
<proteinExistence type="predicted"/>
<dbReference type="OrthoDB" id="882704at2"/>
<gene>
    <name evidence="2" type="ORF">EWM57_07790</name>
</gene>
<reference evidence="2 3" key="1">
    <citation type="submission" date="2019-02" db="EMBL/GenBank/DDBJ databases">
        <title>Bacterial novel species isolated from soil.</title>
        <authorList>
            <person name="Jung H.-Y."/>
        </authorList>
    </citation>
    <scope>NUCLEOTIDE SEQUENCE [LARGE SCALE GENOMIC DNA]</scope>
    <source>
        <strain evidence="2 3">1-3-3-3</strain>
    </source>
</reference>
<organism evidence="2 3">
    <name type="scientific">Hymenobacter persicinus</name>
    <dbReference type="NCBI Taxonomy" id="2025506"/>
    <lineage>
        <taxon>Bacteria</taxon>
        <taxon>Pseudomonadati</taxon>
        <taxon>Bacteroidota</taxon>
        <taxon>Cytophagia</taxon>
        <taxon>Cytophagales</taxon>
        <taxon>Hymenobacteraceae</taxon>
        <taxon>Hymenobacter</taxon>
    </lineage>
</organism>
<comment type="caution">
    <text evidence="2">The sequence shown here is derived from an EMBL/GenBank/DDBJ whole genome shotgun (WGS) entry which is preliminary data.</text>
</comment>
<dbReference type="RefSeq" id="WP_129920576.1">
    <property type="nucleotide sequence ID" value="NZ_SEWE01000012.1"/>
</dbReference>
<feature type="signal peptide" evidence="1">
    <location>
        <begin position="1"/>
        <end position="18"/>
    </location>
</feature>
<sequence length="163" mass="17768">MKGFLTLCLLFVASAAFAQKVEVKDDAVLVDGGKYALVEQDGCKLMDTQCIYYLKSLDGKRQLAVKQLEFVDPATMSASHPDGRTLFLQFVFLGSGTKAEIPFPATLHLRALDVARRVAKAQLFANGSLNDQAAADFVTTHGMPFSERRSELGGPKVIVIEKN</sequence>
<accession>A0A4Q5LCJ5</accession>
<keyword evidence="1" id="KW-0732">Signal</keyword>
<dbReference type="EMBL" id="SEWE01000012">
    <property type="protein sequence ID" value="RYU80746.1"/>
    <property type="molecule type" value="Genomic_DNA"/>
</dbReference>
<evidence type="ECO:0000313" key="2">
    <source>
        <dbReference type="EMBL" id="RYU80746.1"/>
    </source>
</evidence>
<evidence type="ECO:0000256" key="1">
    <source>
        <dbReference type="SAM" id="SignalP"/>
    </source>
</evidence>
<protein>
    <submittedName>
        <fullName evidence="2">Uncharacterized protein</fullName>
    </submittedName>
</protein>